<dbReference type="Pfam" id="PF21257">
    <property type="entry name" value="PHD_ash2p_like"/>
    <property type="match status" value="1"/>
</dbReference>
<dbReference type="PANTHER" id="PTHR10598:SF0">
    <property type="entry name" value="SET1_ASH2 HISTONE METHYLTRANSFERASE COMPLEX SUBUNIT ASH2"/>
    <property type="match status" value="1"/>
</dbReference>
<keyword evidence="4" id="KW-0862">Zinc</keyword>
<dbReference type="OrthoDB" id="10266026at2759"/>
<proteinExistence type="predicted"/>
<dbReference type="SMART" id="SM00249">
    <property type="entry name" value="PHD"/>
    <property type="match status" value="1"/>
</dbReference>
<dbReference type="GO" id="GO:0048188">
    <property type="term" value="C:Set1C/COMPASS complex"/>
    <property type="evidence" value="ECO:0007669"/>
    <property type="project" value="InterPro"/>
</dbReference>
<evidence type="ECO:0000256" key="2">
    <source>
        <dbReference type="ARBA" id="ARBA00022723"/>
    </source>
</evidence>
<dbReference type="GO" id="GO:0008270">
    <property type="term" value="F:zinc ion binding"/>
    <property type="evidence" value="ECO:0007669"/>
    <property type="project" value="UniProtKB-KW"/>
</dbReference>
<dbReference type="CDD" id="cd15583">
    <property type="entry name" value="PHD_ash2p_like"/>
    <property type="match status" value="1"/>
</dbReference>
<dbReference type="PANTHER" id="PTHR10598">
    <property type="entry name" value="SET1/ASH2 HISTONE METHYLTRANSFERASE COMPLEX SUBUNIT ASH2"/>
    <property type="match status" value="1"/>
</dbReference>
<dbReference type="PROSITE" id="PS01359">
    <property type="entry name" value="ZF_PHD_1"/>
    <property type="match status" value="1"/>
</dbReference>
<evidence type="ECO:0000256" key="1">
    <source>
        <dbReference type="ARBA" id="ARBA00004123"/>
    </source>
</evidence>
<dbReference type="PROSITE" id="PS50188">
    <property type="entry name" value="B302_SPRY"/>
    <property type="match status" value="1"/>
</dbReference>
<evidence type="ECO:0000313" key="9">
    <source>
        <dbReference type="Proteomes" id="UP000507470"/>
    </source>
</evidence>
<sequence>MDDKAAIGTYTMEQNRSDESEMVEGCLEKGESRQTEEAMETDSVCYCGKGRNLGAVELQCSVCMKWYHADCIGCYLGQCIPFMTNYQFSCKMCGQNGLESFVRKQAGFPQICCTAIANLMCQARVRGDNDVSFCKDKDIIPYIDKQWENLTTMPRRIKLTWHTTIAKTLSKEDGLFVCTDDNGSDQYFSLIIPDLEKIGPNYEPLKSFQALQPAVKTNIAPEGTGKGRGAKRKAPLESSQPGYKLKRSDIGPSTKVAVHGYPLEHPYNKDGYRYILAESDPHAPNRQAFDESVDWAGKPIPGYLYRTYLGTEVLLSLNDRAPQLKISDDRLSVTGEKGYSMVRATHGVRRGSWYYEIIVEEMPADTACRVGWSLSLGNLQAPCGYDKFSFSWRSRKGTRFHQSRGKHYAEQGYAEGDVLGFMIHLPEPHAVKKLIPDTFKDRVSTLFLYSQKSFDA</sequence>
<dbReference type="InterPro" id="IPR053835">
    <property type="entry name" value="ASH2L-like_WH"/>
</dbReference>
<dbReference type="SMART" id="SM00449">
    <property type="entry name" value="SPRY"/>
    <property type="match status" value="1"/>
</dbReference>
<dbReference type="Gene3D" id="2.60.120.920">
    <property type="match status" value="1"/>
</dbReference>
<evidence type="ECO:0000256" key="6">
    <source>
        <dbReference type="SAM" id="MobiDB-lite"/>
    </source>
</evidence>
<keyword evidence="3" id="KW-0863">Zinc-finger</keyword>
<dbReference type="AlphaFoldDB" id="A0A6J8CAY1"/>
<reference evidence="8 9" key="1">
    <citation type="submission" date="2020-06" db="EMBL/GenBank/DDBJ databases">
        <authorList>
            <person name="Li R."/>
            <person name="Bekaert M."/>
        </authorList>
    </citation>
    <scope>NUCLEOTIDE SEQUENCE [LARGE SCALE GENOMIC DNA]</scope>
    <source>
        <strain evidence="9">wild</strain>
    </source>
</reference>
<dbReference type="EMBL" id="CACVKT020005204">
    <property type="protein sequence ID" value="CAC5393568.1"/>
    <property type="molecule type" value="Genomic_DNA"/>
</dbReference>
<evidence type="ECO:0000259" key="7">
    <source>
        <dbReference type="PROSITE" id="PS50188"/>
    </source>
</evidence>
<comment type="subcellular location">
    <subcellularLocation>
        <location evidence="1">Nucleus</location>
    </subcellularLocation>
</comment>
<evidence type="ECO:0000256" key="4">
    <source>
        <dbReference type="ARBA" id="ARBA00022833"/>
    </source>
</evidence>
<dbReference type="InterPro" id="IPR001965">
    <property type="entry name" value="Znf_PHD"/>
</dbReference>
<dbReference type="InterPro" id="IPR043136">
    <property type="entry name" value="B30.2/SPRY_sf"/>
</dbReference>
<dbReference type="Proteomes" id="UP000507470">
    <property type="component" value="Unassembled WGS sequence"/>
</dbReference>
<dbReference type="SUPFAM" id="SSF57903">
    <property type="entry name" value="FYVE/PHD zinc finger"/>
    <property type="match status" value="1"/>
</dbReference>
<organism evidence="8 9">
    <name type="scientific">Mytilus coruscus</name>
    <name type="common">Sea mussel</name>
    <dbReference type="NCBI Taxonomy" id="42192"/>
    <lineage>
        <taxon>Eukaryota</taxon>
        <taxon>Metazoa</taxon>
        <taxon>Spiralia</taxon>
        <taxon>Lophotrochozoa</taxon>
        <taxon>Mollusca</taxon>
        <taxon>Bivalvia</taxon>
        <taxon>Autobranchia</taxon>
        <taxon>Pteriomorphia</taxon>
        <taxon>Mytilida</taxon>
        <taxon>Mytiloidea</taxon>
        <taxon>Mytilidae</taxon>
        <taxon>Mytilinae</taxon>
        <taxon>Mytilus</taxon>
    </lineage>
</organism>
<dbReference type="Gene3D" id="3.90.980.20">
    <property type="match status" value="1"/>
</dbReference>
<keyword evidence="9" id="KW-1185">Reference proteome</keyword>
<keyword evidence="2" id="KW-0479">Metal-binding</keyword>
<keyword evidence="5" id="KW-0539">Nucleus</keyword>
<dbReference type="InterPro" id="IPR011011">
    <property type="entry name" value="Znf_FYVE_PHD"/>
</dbReference>
<evidence type="ECO:0000256" key="3">
    <source>
        <dbReference type="ARBA" id="ARBA00022771"/>
    </source>
</evidence>
<protein>
    <submittedName>
        <fullName evidence="8">ASH2</fullName>
    </submittedName>
</protein>
<dbReference type="InterPro" id="IPR037353">
    <property type="entry name" value="ASH2"/>
</dbReference>
<dbReference type="Pfam" id="PF00622">
    <property type="entry name" value="SPRY"/>
    <property type="match status" value="1"/>
</dbReference>
<dbReference type="Pfam" id="PF21198">
    <property type="entry name" value="ASH2L-like_WH"/>
    <property type="match status" value="1"/>
</dbReference>
<dbReference type="InterPro" id="IPR019786">
    <property type="entry name" value="Zinc_finger_PHD-type_CS"/>
</dbReference>
<name>A0A6J8CAY1_MYTCO</name>
<gene>
    <name evidence="8" type="ORF">MCOR_28421</name>
</gene>
<dbReference type="InterPro" id="IPR049455">
    <property type="entry name" value="ASH2-like_PHD"/>
</dbReference>
<dbReference type="InterPro" id="IPR001870">
    <property type="entry name" value="B30.2/SPRY"/>
</dbReference>
<feature type="domain" description="B30.2/SPRY" evidence="7">
    <location>
        <begin position="293"/>
        <end position="456"/>
    </location>
</feature>
<dbReference type="InterPro" id="IPR003877">
    <property type="entry name" value="SPRY_dom"/>
</dbReference>
<dbReference type="InterPro" id="IPR013320">
    <property type="entry name" value="ConA-like_dom_sf"/>
</dbReference>
<evidence type="ECO:0000313" key="8">
    <source>
        <dbReference type="EMBL" id="CAC5393568.1"/>
    </source>
</evidence>
<feature type="region of interest" description="Disordered" evidence="6">
    <location>
        <begin position="219"/>
        <end position="249"/>
    </location>
</feature>
<dbReference type="SUPFAM" id="SSF49899">
    <property type="entry name" value="Concanavalin A-like lectins/glucanases"/>
    <property type="match status" value="1"/>
</dbReference>
<evidence type="ECO:0000256" key="5">
    <source>
        <dbReference type="ARBA" id="ARBA00023242"/>
    </source>
</evidence>
<dbReference type="CDD" id="cd12872">
    <property type="entry name" value="SPRY_Ash2"/>
    <property type="match status" value="1"/>
</dbReference>
<dbReference type="GO" id="GO:0000976">
    <property type="term" value="F:transcription cis-regulatory region binding"/>
    <property type="evidence" value="ECO:0007669"/>
    <property type="project" value="TreeGrafter"/>
</dbReference>
<accession>A0A6J8CAY1</accession>